<dbReference type="KEGG" id="crq:GCK72_013200"/>
<dbReference type="Proteomes" id="UP000483820">
    <property type="component" value="Chromosome IV"/>
</dbReference>
<feature type="transmembrane region" description="Helical" evidence="1">
    <location>
        <begin position="136"/>
        <end position="156"/>
    </location>
</feature>
<dbReference type="Pfam" id="PF10326">
    <property type="entry name" value="7TM_GPCR_Str"/>
    <property type="match status" value="1"/>
</dbReference>
<accession>A0A6A5GQE0</accession>
<protein>
    <recommendedName>
        <fullName evidence="4">G protein-coupled receptor</fullName>
    </recommendedName>
</protein>
<dbReference type="GO" id="GO:0005886">
    <property type="term" value="C:plasma membrane"/>
    <property type="evidence" value="ECO:0007669"/>
    <property type="project" value="TreeGrafter"/>
</dbReference>
<dbReference type="Gene3D" id="3.30.420.10">
    <property type="entry name" value="Ribonuclease H-like superfamily/Ribonuclease H"/>
    <property type="match status" value="1"/>
</dbReference>
<dbReference type="EMBL" id="WUAV01000004">
    <property type="protein sequence ID" value="KAF1756746.1"/>
    <property type="molecule type" value="Genomic_DNA"/>
</dbReference>
<keyword evidence="1" id="KW-0472">Membrane</keyword>
<feature type="transmembrane region" description="Helical" evidence="1">
    <location>
        <begin position="60"/>
        <end position="82"/>
    </location>
</feature>
<evidence type="ECO:0000256" key="1">
    <source>
        <dbReference type="SAM" id="Phobius"/>
    </source>
</evidence>
<feature type="transmembrane region" description="Helical" evidence="1">
    <location>
        <begin position="213"/>
        <end position="235"/>
    </location>
</feature>
<dbReference type="PROSITE" id="PS51257">
    <property type="entry name" value="PROKAR_LIPOPROTEIN"/>
    <property type="match status" value="1"/>
</dbReference>
<dbReference type="GO" id="GO:0038022">
    <property type="term" value="F:G protein-coupled olfactory receptor activity"/>
    <property type="evidence" value="ECO:0007669"/>
    <property type="project" value="TreeGrafter"/>
</dbReference>
<dbReference type="GO" id="GO:0042048">
    <property type="term" value="P:olfactory behavior"/>
    <property type="evidence" value="ECO:0007669"/>
    <property type="project" value="TreeGrafter"/>
</dbReference>
<evidence type="ECO:0000313" key="3">
    <source>
        <dbReference type="Proteomes" id="UP000483820"/>
    </source>
</evidence>
<dbReference type="GeneID" id="9805558"/>
<feature type="transmembrane region" description="Helical" evidence="1">
    <location>
        <begin position="20"/>
        <end position="40"/>
    </location>
</feature>
<reference evidence="2 3" key="1">
    <citation type="submission" date="2019-12" db="EMBL/GenBank/DDBJ databases">
        <title>Chromosome-level assembly of the Caenorhabditis remanei genome.</title>
        <authorList>
            <person name="Teterina A.A."/>
            <person name="Willis J.H."/>
            <person name="Phillips P.C."/>
        </authorList>
    </citation>
    <scope>NUCLEOTIDE SEQUENCE [LARGE SCALE GENOMIC DNA]</scope>
    <source>
        <strain evidence="2 3">PX506</strain>
        <tissue evidence="2">Whole organism</tissue>
    </source>
</reference>
<evidence type="ECO:0000313" key="2">
    <source>
        <dbReference type="EMBL" id="KAF1756746.1"/>
    </source>
</evidence>
<comment type="caution">
    <text evidence="2">The sequence shown here is derived from an EMBL/GenBank/DDBJ whole genome shotgun (WGS) entry which is preliminary data.</text>
</comment>
<organism evidence="2 3">
    <name type="scientific">Caenorhabditis remanei</name>
    <name type="common">Caenorhabditis vulgaris</name>
    <dbReference type="NCBI Taxonomy" id="31234"/>
    <lineage>
        <taxon>Eukaryota</taxon>
        <taxon>Metazoa</taxon>
        <taxon>Ecdysozoa</taxon>
        <taxon>Nematoda</taxon>
        <taxon>Chromadorea</taxon>
        <taxon>Rhabditida</taxon>
        <taxon>Rhabditina</taxon>
        <taxon>Rhabditomorpha</taxon>
        <taxon>Rhabditoidea</taxon>
        <taxon>Rhabditidae</taxon>
        <taxon>Peloderinae</taxon>
        <taxon>Caenorhabditis</taxon>
    </lineage>
</organism>
<evidence type="ECO:0008006" key="4">
    <source>
        <dbReference type="Google" id="ProtNLM"/>
    </source>
</evidence>
<dbReference type="SUPFAM" id="SSF53098">
    <property type="entry name" value="Ribonuclease H-like"/>
    <property type="match status" value="1"/>
</dbReference>
<gene>
    <name evidence="2" type="ORF">GCK72_013200</name>
</gene>
<dbReference type="AlphaFoldDB" id="A0A6A5GQE0"/>
<dbReference type="RefSeq" id="XP_053584483.1">
    <property type="nucleotide sequence ID" value="XM_053729711.1"/>
</dbReference>
<dbReference type="InterPro" id="IPR012337">
    <property type="entry name" value="RNaseH-like_sf"/>
</dbReference>
<keyword evidence="1" id="KW-1133">Transmembrane helix</keyword>
<dbReference type="InterPro" id="IPR036397">
    <property type="entry name" value="RNaseH_sf"/>
</dbReference>
<dbReference type="PANTHER" id="PTHR22943:SF251">
    <property type="entry name" value="SEVEN TM RECEPTOR"/>
    <property type="match status" value="1"/>
</dbReference>
<name>A0A6A5GQE0_CAERE</name>
<keyword evidence="1" id="KW-0812">Transmembrane</keyword>
<dbReference type="GO" id="GO:0003676">
    <property type="term" value="F:nucleic acid binding"/>
    <property type="evidence" value="ECO:0007669"/>
    <property type="project" value="InterPro"/>
</dbReference>
<dbReference type="PANTHER" id="PTHR22943">
    <property type="entry name" value="7-TRANSMEMBRANE DOMAIN RECEPTOR C.ELEGANS"/>
    <property type="match status" value="1"/>
</dbReference>
<feature type="transmembrane region" description="Helical" evidence="1">
    <location>
        <begin position="177"/>
        <end position="201"/>
    </location>
</feature>
<proteinExistence type="predicted"/>
<dbReference type="CTD" id="9805558"/>
<dbReference type="InterPro" id="IPR019428">
    <property type="entry name" value="7TM_GPCR_serpentine_rcpt_Str"/>
</dbReference>
<sequence length="389" mass="45114">MYMDLRGSVFESYPRVAFTLAALLCGCFAATIYAISINFIYRFFALERKGRLRFFSNYRLIFWGCIPITVAFMFILNNWYFFYPNQEVTEYSRNNLKKLFDLDADRMTYVSCVYWRTDSSGNLYLSVRDLIGSLDLNGLITIALLIIIYFGTKSYWKIKELISQGQSEYSKRLQMQLYKALVAQTLIPMVFLFIPVGSLIYCPLIGINVEWNSLLVTFLYSFYPAVDPIPIIILVDDYRNAFCSEYTLIHFVTFYSMPESKTAVVRVIGFANPLRQFQYSMHWGIDHINNYKTAISGYEDVHHVELHAARQAVKMAKKQKLTRIIIRTGSRFVWDLIKNSANFANAPPEVLHLVQAIHDNRKHILIKVELVDGHPENETVGGEMNKENI</sequence>
<dbReference type="SUPFAM" id="SSF81321">
    <property type="entry name" value="Family A G protein-coupled receptor-like"/>
    <property type="match status" value="1"/>
</dbReference>